<dbReference type="AlphaFoldDB" id="A0A1G9MKC4"/>
<proteinExistence type="predicted"/>
<dbReference type="STRING" id="1121325.SAMN04515677_103255"/>
<name>A0A1G9MKC4_9FIRM</name>
<evidence type="ECO:0000313" key="2">
    <source>
        <dbReference type="Proteomes" id="UP000199068"/>
    </source>
</evidence>
<reference evidence="1 2" key="1">
    <citation type="submission" date="2016-10" db="EMBL/GenBank/DDBJ databases">
        <authorList>
            <person name="de Groot N.N."/>
        </authorList>
    </citation>
    <scope>NUCLEOTIDE SEQUENCE [LARGE SCALE GENOMIC DNA]</scope>
    <source>
        <strain evidence="1 2">DSM 797</strain>
    </source>
</reference>
<keyword evidence="2" id="KW-1185">Reference proteome</keyword>
<sequence length="201" mass="24058">MKKFESFKENVYLEMLNLLKNQLSNCDKSIYAIALEIFYGEEYGIKVRYQTKDGFNVQLKKGLEVHKYDVQEFEYLNEVENIFFFTNNHTIDFWGSILYYMYDDSIPIPKGYYDDFGIPVQNGILDRIELPDDTFTFLEETALFCAEKLKNTTEFIRKDDDFLIFVCHESTMYHRYPLSFIERTVDEDKLYLLMDLVKQGR</sequence>
<protein>
    <submittedName>
        <fullName evidence="1">Uncharacterized protein</fullName>
    </submittedName>
</protein>
<organism evidence="1 2">
    <name type="scientific">Romboutsia lituseburensis DSM 797</name>
    <dbReference type="NCBI Taxonomy" id="1121325"/>
    <lineage>
        <taxon>Bacteria</taxon>
        <taxon>Bacillati</taxon>
        <taxon>Bacillota</taxon>
        <taxon>Clostridia</taxon>
        <taxon>Peptostreptococcales</taxon>
        <taxon>Peptostreptococcaceae</taxon>
        <taxon>Romboutsia</taxon>
    </lineage>
</organism>
<gene>
    <name evidence="1" type="ORF">SAMN04515677_103255</name>
</gene>
<evidence type="ECO:0000313" key="1">
    <source>
        <dbReference type="EMBL" id="SDL74574.1"/>
    </source>
</evidence>
<dbReference type="Proteomes" id="UP000199068">
    <property type="component" value="Unassembled WGS sequence"/>
</dbReference>
<accession>A0A1G9MKC4</accession>
<dbReference type="EMBL" id="FNGW01000003">
    <property type="protein sequence ID" value="SDL74574.1"/>
    <property type="molecule type" value="Genomic_DNA"/>
</dbReference>
<dbReference type="RefSeq" id="WP_092724954.1">
    <property type="nucleotide sequence ID" value="NZ_FNGW01000003.1"/>
</dbReference>